<dbReference type="SUPFAM" id="SSF47370">
    <property type="entry name" value="Bromodomain"/>
    <property type="match status" value="1"/>
</dbReference>
<dbReference type="OrthoDB" id="21449at2759"/>
<dbReference type="InterPro" id="IPR038336">
    <property type="entry name" value="NET_sf"/>
</dbReference>
<dbReference type="PANTHER" id="PTHR45926">
    <property type="entry name" value="OSJNBA0053K19.4 PROTEIN"/>
    <property type="match status" value="1"/>
</dbReference>
<feature type="region of interest" description="Disordered" evidence="5">
    <location>
        <begin position="1"/>
        <end position="26"/>
    </location>
</feature>
<protein>
    <recommendedName>
        <fullName evidence="10">Bromo domain-containing protein</fullName>
    </recommendedName>
</protein>
<keyword evidence="3" id="KW-0804">Transcription</keyword>
<dbReference type="AlphaFoldDB" id="A0A9Q0JGU4"/>
<dbReference type="Pfam" id="PF17035">
    <property type="entry name" value="BET"/>
    <property type="match status" value="1"/>
</dbReference>
<keyword evidence="9" id="KW-1185">Reference proteome</keyword>
<evidence type="ECO:0000256" key="4">
    <source>
        <dbReference type="PROSITE-ProRule" id="PRU00035"/>
    </source>
</evidence>
<evidence type="ECO:0000256" key="5">
    <source>
        <dbReference type="SAM" id="MobiDB-lite"/>
    </source>
</evidence>
<keyword evidence="2 4" id="KW-0103">Bromodomain</keyword>
<proteinExistence type="predicted"/>
<sequence>MEGMIRSVAATGDHGQQEGGGGNASKMEGFNLRVEEISSKVTQLQQRVNQVEQFYAAHKQLNVKDKVKDKHLMGIDKLLQGQNMAAADKRMKEVMRQFAGIFRQASFNPSLMCFRFHENHDTSHDSGIQGCFYQVIKQPMDFTTIKNKMEARDDSGYKNVREIYADVRLVFKNAMKYNDEKNDVHVMAKTLLEKFEEKWLQLLPKVAEAEKSLVEEEAAAQVFAKLAQEASHAKMARNLSKELSEVDMHLEELRESVVQSCRKMSIEDKKKLIAALAQLTHEDLIRAIEIVAENNPAFEATAEEVDLDIDAQSESTLWRLKIFVQDTLGRKPMAFNGNKTTANGEKEDKMKDKDMTIATTTINHNRNSSKRRREICDALTKTSNKRTKKVSLSSLPR</sequence>
<dbReference type="PROSITE" id="PS50014">
    <property type="entry name" value="BROMODOMAIN_2"/>
    <property type="match status" value="1"/>
</dbReference>
<reference evidence="8" key="1">
    <citation type="submission" date="2022-02" db="EMBL/GenBank/DDBJ databases">
        <authorList>
            <person name="Henning P.M."/>
            <person name="McCubbin A.G."/>
            <person name="Shore J.S."/>
        </authorList>
    </citation>
    <scope>NUCLEOTIDE SEQUENCE</scope>
    <source>
        <strain evidence="8">F60SS</strain>
        <tissue evidence="8">Leaves</tissue>
    </source>
</reference>
<name>A0A9Q0JGU4_9ROSI</name>
<gene>
    <name evidence="8" type="ORF">Tsubulata_027485</name>
</gene>
<dbReference type="PROSITE" id="PS51525">
    <property type="entry name" value="NET"/>
    <property type="match status" value="1"/>
</dbReference>
<dbReference type="InterPro" id="IPR027353">
    <property type="entry name" value="NET_dom"/>
</dbReference>
<evidence type="ECO:0000313" key="9">
    <source>
        <dbReference type="Proteomes" id="UP001141552"/>
    </source>
</evidence>
<feature type="domain" description="Bromo" evidence="6">
    <location>
        <begin position="132"/>
        <end position="185"/>
    </location>
</feature>
<dbReference type="Proteomes" id="UP001141552">
    <property type="component" value="Unassembled WGS sequence"/>
</dbReference>
<dbReference type="Gene3D" id="1.20.1270.220">
    <property type="match status" value="1"/>
</dbReference>
<organism evidence="8 9">
    <name type="scientific">Turnera subulata</name>
    <dbReference type="NCBI Taxonomy" id="218843"/>
    <lineage>
        <taxon>Eukaryota</taxon>
        <taxon>Viridiplantae</taxon>
        <taxon>Streptophyta</taxon>
        <taxon>Embryophyta</taxon>
        <taxon>Tracheophyta</taxon>
        <taxon>Spermatophyta</taxon>
        <taxon>Magnoliopsida</taxon>
        <taxon>eudicotyledons</taxon>
        <taxon>Gunneridae</taxon>
        <taxon>Pentapetalae</taxon>
        <taxon>rosids</taxon>
        <taxon>fabids</taxon>
        <taxon>Malpighiales</taxon>
        <taxon>Passifloraceae</taxon>
        <taxon>Turnera</taxon>
    </lineage>
</organism>
<evidence type="ECO:0000256" key="2">
    <source>
        <dbReference type="ARBA" id="ARBA00023117"/>
    </source>
</evidence>
<dbReference type="PRINTS" id="PR00503">
    <property type="entry name" value="BROMODOMAIN"/>
</dbReference>
<feature type="domain" description="NET" evidence="7">
    <location>
        <begin position="254"/>
        <end position="335"/>
    </location>
</feature>
<comment type="caution">
    <text evidence="8">The sequence shown here is derived from an EMBL/GenBank/DDBJ whole genome shotgun (WGS) entry which is preliminary data.</text>
</comment>
<feature type="region of interest" description="Disordered" evidence="5">
    <location>
        <begin position="378"/>
        <end position="397"/>
    </location>
</feature>
<accession>A0A9Q0JGU4</accession>
<evidence type="ECO:0000256" key="1">
    <source>
        <dbReference type="ARBA" id="ARBA00023015"/>
    </source>
</evidence>
<dbReference type="InterPro" id="IPR036427">
    <property type="entry name" value="Bromodomain-like_sf"/>
</dbReference>
<reference evidence="8" key="2">
    <citation type="journal article" date="2023" name="Plants (Basel)">
        <title>Annotation of the Turnera subulata (Passifloraceae) Draft Genome Reveals the S-Locus Evolved after the Divergence of Turneroideae from Passifloroideae in a Stepwise Manner.</title>
        <authorList>
            <person name="Henning P.M."/>
            <person name="Roalson E.H."/>
            <person name="Mir W."/>
            <person name="McCubbin A.G."/>
            <person name="Shore J.S."/>
        </authorList>
    </citation>
    <scope>NUCLEOTIDE SEQUENCE</scope>
    <source>
        <strain evidence="8">F60SS</strain>
    </source>
</reference>
<evidence type="ECO:0000256" key="3">
    <source>
        <dbReference type="ARBA" id="ARBA00023163"/>
    </source>
</evidence>
<keyword evidence="1" id="KW-0805">Transcription regulation</keyword>
<evidence type="ECO:0000259" key="7">
    <source>
        <dbReference type="PROSITE" id="PS51525"/>
    </source>
</evidence>
<evidence type="ECO:0000313" key="8">
    <source>
        <dbReference type="EMBL" id="KAJ4841228.1"/>
    </source>
</evidence>
<evidence type="ECO:0000259" key="6">
    <source>
        <dbReference type="PROSITE" id="PS50014"/>
    </source>
</evidence>
<dbReference type="SMART" id="SM00297">
    <property type="entry name" value="BROMO"/>
    <property type="match status" value="1"/>
</dbReference>
<dbReference type="EMBL" id="JAKUCV010002846">
    <property type="protein sequence ID" value="KAJ4841228.1"/>
    <property type="molecule type" value="Genomic_DNA"/>
</dbReference>
<evidence type="ECO:0008006" key="10">
    <source>
        <dbReference type="Google" id="ProtNLM"/>
    </source>
</evidence>
<dbReference type="Pfam" id="PF00439">
    <property type="entry name" value="Bromodomain"/>
    <property type="match status" value="1"/>
</dbReference>
<dbReference type="Gene3D" id="1.20.920.10">
    <property type="entry name" value="Bromodomain-like"/>
    <property type="match status" value="1"/>
</dbReference>
<dbReference type="InterPro" id="IPR001487">
    <property type="entry name" value="Bromodomain"/>
</dbReference>